<keyword evidence="4 7" id="KW-1133">Transmembrane helix</keyword>
<feature type="compositionally biased region" description="Basic and acidic residues" evidence="6">
    <location>
        <begin position="351"/>
        <end position="377"/>
    </location>
</feature>
<dbReference type="STRING" id="1219011.GCA_001895045_00523"/>
<feature type="transmembrane region" description="Helical" evidence="7">
    <location>
        <begin position="132"/>
        <end position="157"/>
    </location>
</feature>
<evidence type="ECO:0000256" key="2">
    <source>
        <dbReference type="ARBA" id="ARBA00022475"/>
    </source>
</evidence>
<proteinExistence type="predicted"/>
<dbReference type="AlphaFoldDB" id="A0A2X4U1Y5"/>
<feature type="transmembrane region" description="Helical" evidence="7">
    <location>
        <begin position="208"/>
        <end position="229"/>
    </location>
</feature>
<reference evidence="8 9" key="1">
    <citation type="submission" date="2018-06" db="EMBL/GenBank/DDBJ databases">
        <authorList>
            <consortium name="Pathogen Informatics"/>
            <person name="Doyle S."/>
        </authorList>
    </citation>
    <scope>NUCLEOTIDE SEQUENCE [LARGE SCALE GENOMIC DNA]</scope>
    <source>
        <strain evidence="8 9">NCTC10994</strain>
    </source>
</reference>
<dbReference type="InterPro" id="IPR017039">
    <property type="entry name" value="Virul_fac_BrkB"/>
</dbReference>
<accession>A0A2X4U1Y5</accession>
<evidence type="ECO:0000256" key="7">
    <source>
        <dbReference type="SAM" id="Phobius"/>
    </source>
</evidence>
<keyword evidence="5 7" id="KW-0472">Membrane</keyword>
<evidence type="ECO:0000256" key="6">
    <source>
        <dbReference type="SAM" id="MobiDB-lite"/>
    </source>
</evidence>
<gene>
    <name evidence="8" type="ORF">NCTC10994_00803</name>
</gene>
<evidence type="ECO:0000256" key="1">
    <source>
        <dbReference type="ARBA" id="ARBA00004651"/>
    </source>
</evidence>
<evidence type="ECO:0000256" key="5">
    <source>
        <dbReference type="ARBA" id="ARBA00023136"/>
    </source>
</evidence>
<protein>
    <submittedName>
        <fullName evidence="8">Ribonuclease bn</fullName>
    </submittedName>
</protein>
<keyword evidence="2" id="KW-1003">Cell membrane</keyword>
<dbReference type="KEGG" id="rcr:NCTC10994_00803"/>
<feature type="transmembrane region" description="Helical" evidence="7">
    <location>
        <begin position="241"/>
        <end position="263"/>
    </location>
</feature>
<feature type="transmembrane region" description="Helical" evidence="7">
    <location>
        <begin position="21"/>
        <end position="43"/>
    </location>
</feature>
<evidence type="ECO:0000313" key="8">
    <source>
        <dbReference type="EMBL" id="SQI29108.1"/>
    </source>
</evidence>
<sequence length="412" mass="44755">MVWHTLSMAWSHSIFSKAATAAFWQTLSLPPLLLGLLGSLGYVGGWFGPDTVDIITSKIVTFTRTAFSDSVVDQIIQPTVEDVLNRGRADVMSVGFVLSLWAGSSAISTFVDSIVEAHHQQNHRNPIWQRIFGLLLYVMFLILAVFTLPLVALGPTIIGRLLPDSWYTLGSSLVDTFYYPGVGLLLLLGLTTLYKVALPKSLPWHRLLGGALVAGAFFMASSVGLRWYLTVITSTGYTYGALAAPIAFLLFTFFLGFAIVLGAEFNATVQEFWPARATRMEQWKEWLSAQADQQPSPELGAVTNLTRRITAASPIRISDLLRPGDQTPEAWPLDSNAQPDLHVTDVPVTDRNGRTPPDRDGSDTDSRSEAESGHAEEAGGDTSPPADDADLLPLDPGAGTVPEPHSPLRRPS</sequence>
<comment type="subcellular location">
    <subcellularLocation>
        <location evidence="1">Cell membrane</location>
        <topology evidence="1">Multi-pass membrane protein</topology>
    </subcellularLocation>
</comment>
<dbReference type="Pfam" id="PF03631">
    <property type="entry name" value="Virul_fac_BrkB"/>
    <property type="match status" value="1"/>
</dbReference>
<dbReference type="EMBL" id="LS483468">
    <property type="protein sequence ID" value="SQI29108.1"/>
    <property type="molecule type" value="Genomic_DNA"/>
</dbReference>
<dbReference type="PANTHER" id="PTHR30213:SF0">
    <property type="entry name" value="UPF0761 MEMBRANE PROTEIN YIHY"/>
    <property type="match status" value="1"/>
</dbReference>
<dbReference type="Proteomes" id="UP000249091">
    <property type="component" value="Chromosome 1"/>
</dbReference>
<feature type="transmembrane region" description="Helical" evidence="7">
    <location>
        <begin position="91"/>
        <end position="111"/>
    </location>
</feature>
<dbReference type="PANTHER" id="PTHR30213">
    <property type="entry name" value="INNER MEMBRANE PROTEIN YHJD"/>
    <property type="match status" value="1"/>
</dbReference>
<feature type="transmembrane region" description="Helical" evidence="7">
    <location>
        <begin position="177"/>
        <end position="196"/>
    </location>
</feature>
<dbReference type="GO" id="GO:0005886">
    <property type="term" value="C:plasma membrane"/>
    <property type="evidence" value="ECO:0007669"/>
    <property type="project" value="UniProtKB-SubCell"/>
</dbReference>
<name>A0A2X4U1Y5_9NOCA</name>
<keyword evidence="9" id="KW-1185">Reference proteome</keyword>
<feature type="region of interest" description="Disordered" evidence="6">
    <location>
        <begin position="319"/>
        <end position="412"/>
    </location>
</feature>
<evidence type="ECO:0000256" key="3">
    <source>
        <dbReference type="ARBA" id="ARBA00022692"/>
    </source>
</evidence>
<evidence type="ECO:0000256" key="4">
    <source>
        <dbReference type="ARBA" id="ARBA00022989"/>
    </source>
</evidence>
<keyword evidence="3 7" id="KW-0812">Transmembrane</keyword>
<evidence type="ECO:0000313" key="9">
    <source>
        <dbReference type="Proteomes" id="UP000249091"/>
    </source>
</evidence>
<organism evidence="8 9">
    <name type="scientific">Rhodococcus coprophilus</name>
    <dbReference type="NCBI Taxonomy" id="38310"/>
    <lineage>
        <taxon>Bacteria</taxon>
        <taxon>Bacillati</taxon>
        <taxon>Actinomycetota</taxon>
        <taxon>Actinomycetes</taxon>
        <taxon>Mycobacteriales</taxon>
        <taxon>Nocardiaceae</taxon>
        <taxon>Rhodococcus</taxon>
    </lineage>
</organism>